<dbReference type="EMBL" id="JAGMWT010000007">
    <property type="protein sequence ID" value="KAH7125718.1"/>
    <property type="molecule type" value="Genomic_DNA"/>
</dbReference>
<sequence>MSCTVTNALRDLESENISLVLHDEIKLADFGYRVHTVSSVWSTVCGMLYYLPEIVVPMYKQG</sequence>
<evidence type="ECO:0000313" key="2">
    <source>
        <dbReference type="EMBL" id="KAH7125718.1"/>
    </source>
</evidence>
<protein>
    <recommendedName>
        <fullName evidence="1">Protein kinase domain-containing protein</fullName>
    </recommendedName>
</protein>
<dbReference type="InterPro" id="IPR000719">
    <property type="entry name" value="Prot_kinase_dom"/>
</dbReference>
<name>A0A9P9IKL3_9PLEO</name>
<dbReference type="InterPro" id="IPR011009">
    <property type="entry name" value="Kinase-like_dom_sf"/>
</dbReference>
<dbReference type="SUPFAM" id="SSF56112">
    <property type="entry name" value="Protein kinase-like (PK-like)"/>
    <property type="match status" value="1"/>
</dbReference>
<dbReference type="OrthoDB" id="377346at2759"/>
<accession>A0A9P9IKL3</accession>
<proteinExistence type="predicted"/>
<evidence type="ECO:0000259" key="1">
    <source>
        <dbReference type="PROSITE" id="PS50011"/>
    </source>
</evidence>
<dbReference type="GO" id="GO:0004672">
    <property type="term" value="F:protein kinase activity"/>
    <property type="evidence" value="ECO:0007669"/>
    <property type="project" value="InterPro"/>
</dbReference>
<dbReference type="Proteomes" id="UP000700596">
    <property type="component" value="Unassembled WGS sequence"/>
</dbReference>
<keyword evidence="3" id="KW-1185">Reference proteome</keyword>
<reference evidence="2" key="1">
    <citation type="journal article" date="2021" name="Nat. Commun.">
        <title>Genetic determinants of endophytism in the Arabidopsis root mycobiome.</title>
        <authorList>
            <person name="Mesny F."/>
            <person name="Miyauchi S."/>
            <person name="Thiergart T."/>
            <person name="Pickel B."/>
            <person name="Atanasova L."/>
            <person name="Karlsson M."/>
            <person name="Huettel B."/>
            <person name="Barry K.W."/>
            <person name="Haridas S."/>
            <person name="Chen C."/>
            <person name="Bauer D."/>
            <person name="Andreopoulos W."/>
            <person name="Pangilinan J."/>
            <person name="LaButti K."/>
            <person name="Riley R."/>
            <person name="Lipzen A."/>
            <person name="Clum A."/>
            <person name="Drula E."/>
            <person name="Henrissat B."/>
            <person name="Kohler A."/>
            <person name="Grigoriev I.V."/>
            <person name="Martin F.M."/>
            <person name="Hacquard S."/>
        </authorList>
    </citation>
    <scope>NUCLEOTIDE SEQUENCE</scope>
    <source>
        <strain evidence="2">MPI-CAGE-CH-0243</strain>
    </source>
</reference>
<dbReference type="AlphaFoldDB" id="A0A9P9IKL3"/>
<gene>
    <name evidence="2" type="ORF">B0J11DRAFT_435104</name>
</gene>
<dbReference type="GO" id="GO:0005524">
    <property type="term" value="F:ATP binding"/>
    <property type="evidence" value="ECO:0007669"/>
    <property type="project" value="InterPro"/>
</dbReference>
<dbReference type="PROSITE" id="PS50011">
    <property type="entry name" value="PROTEIN_KINASE_DOM"/>
    <property type="match status" value="1"/>
</dbReference>
<comment type="caution">
    <text evidence="2">The sequence shown here is derived from an EMBL/GenBank/DDBJ whole genome shotgun (WGS) entry which is preliminary data.</text>
</comment>
<feature type="domain" description="Protein kinase" evidence="1">
    <location>
        <begin position="1"/>
        <end position="62"/>
    </location>
</feature>
<organism evidence="2 3">
    <name type="scientific">Dendryphion nanum</name>
    <dbReference type="NCBI Taxonomy" id="256645"/>
    <lineage>
        <taxon>Eukaryota</taxon>
        <taxon>Fungi</taxon>
        <taxon>Dikarya</taxon>
        <taxon>Ascomycota</taxon>
        <taxon>Pezizomycotina</taxon>
        <taxon>Dothideomycetes</taxon>
        <taxon>Pleosporomycetidae</taxon>
        <taxon>Pleosporales</taxon>
        <taxon>Torulaceae</taxon>
        <taxon>Dendryphion</taxon>
    </lineage>
</organism>
<evidence type="ECO:0000313" key="3">
    <source>
        <dbReference type="Proteomes" id="UP000700596"/>
    </source>
</evidence>
<dbReference type="Gene3D" id="1.10.510.10">
    <property type="entry name" value="Transferase(Phosphotransferase) domain 1"/>
    <property type="match status" value="1"/>
</dbReference>